<proteinExistence type="predicted"/>
<dbReference type="Pfam" id="PF01047">
    <property type="entry name" value="MarR"/>
    <property type="match status" value="1"/>
</dbReference>
<evidence type="ECO:0000313" key="2">
    <source>
        <dbReference type="EMBL" id="MFC0592147.1"/>
    </source>
</evidence>
<dbReference type="PANTHER" id="PTHR39515">
    <property type="entry name" value="CONSERVED PROTEIN"/>
    <property type="match status" value="1"/>
</dbReference>
<organism evidence="2 3">
    <name type="scientific">Ottowia pentelensis</name>
    <dbReference type="NCBI Taxonomy" id="511108"/>
    <lineage>
        <taxon>Bacteria</taxon>
        <taxon>Pseudomonadati</taxon>
        <taxon>Pseudomonadota</taxon>
        <taxon>Betaproteobacteria</taxon>
        <taxon>Burkholderiales</taxon>
        <taxon>Comamonadaceae</taxon>
        <taxon>Ottowia</taxon>
    </lineage>
</organism>
<evidence type="ECO:0000313" key="3">
    <source>
        <dbReference type="Proteomes" id="UP001589834"/>
    </source>
</evidence>
<dbReference type="SUPFAM" id="SSF46785">
    <property type="entry name" value="Winged helix' DNA-binding domain"/>
    <property type="match status" value="1"/>
</dbReference>
<dbReference type="InterPro" id="IPR036390">
    <property type="entry name" value="WH_DNA-bd_sf"/>
</dbReference>
<feature type="domain" description="HTH marR-type" evidence="1">
    <location>
        <begin position="1"/>
        <end position="141"/>
    </location>
</feature>
<dbReference type="Proteomes" id="UP001589834">
    <property type="component" value="Unassembled WGS sequence"/>
</dbReference>
<dbReference type="RefSeq" id="WP_293224040.1">
    <property type="nucleotide sequence ID" value="NZ_JBHLTN010000011.1"/>
</dbReference>
<dbReference type="Gene3D" id="1.10.10.10">
    <property type="entry name" value="Winged helix-like DNA-binding domain superfamily/Winged helix DNA-binding domain"/>
    <property type="match status" value="1"/>
</dbReference>
<comment type="caution">
    <text evidence="2">The sequence shown here is derived from an EMBL/GenBank/DDBJ whole genome shotgun (WGS) entry which is preliminary data.</text>
</comment>
<reference evidence="2 3" key="1">
    <citation type="submission" date="2024-09" db="EMBL/GenBank/DDBJ databases">
        <authorList>
            <person name="Sun Q."/>
            <person name="Mori K."/>
        </authorList>
    </citation>
    <scope>NUCLEOTIDE SEQUENCE [LARGE SCALE GENOMIC DNA]</scope>
    <source>
        <strain evidence="2 3">NCAIM B.02336</strain>
    </source>
</reference>
<dbReference type="InterPro" id="IPR000835">
    <property type="entry name" value="HTH_MarR-typ"/>
</dbReference>
<sequence>MSSPASDASTGAELLDVIVRLNRWVTHHSDWTVPVAQVRVLAQIDDWGEARTSDLARAERCSQPTMTTRLQQLEALGWVARARDRQDARATPLTLTDAGRAVLADARSARTRVIDTLMAPMDAPRRQRLQAATRALRELLDAAYNQLPPTRRSP</sequence>
<keyword evidence="3" id="KW-1185">Reference proteome</keyword>
<gene>
    <name evidence="2" type="ORF">ACFFGG_06215</name>
</gene>
<evidence type="ECO:0000259" key="1">
    <source>
        <dbReference type="PROSITE" id="PS50995"/>
    </source>
</evidence>
<dbReference type="InterPro" id="IPR052526">
    <property type="entry name" value="HTH-type_Bedaq_tolerance"/>
</dbReference>
<protein>
    <submittedName>
        <fullName evidence="2">MarR family winged helix-turn-helix transcriptional regulator</fullName>
    </submittedName>
</protein>
<dbReference type="PRINTS" id="PR00598">
    <property type="entry name" value="HTHMARR"/>
</dbReference>
<dbReference type="InterPro" id="IPR036388">
    <property type="entry name" value="WH-like_DNA-bd_sf"/>
</dbReference>
<name>A0ABV6PQN6_9BURK</name>
<accession>A0ABV6PQN6</accession>
<dbReference type="SMART" id="SM00347">
    <property type="entry name" value="HTH_MARR"/>
    <property type="match status" value="1"/>
</dbReference>
<dbReference type="PROSITE" id="PS50995">
    <property type="entry name" value="HTH_MARR_2"/>
    <property type="match status" value="1"/>
</dbReference>
<dbReference type="EMBL" id="JBHLTN010000011">
    <property type="protein sequence ID" value="MFC0592147.1"/>
    <property type="molecule type" value="Genomic_DNA"/>
</dbReference>
<dbReference type="PANTHER" id="PTHR39515:SF2">
    <property type="entry name" value="HTH-TYPE TRANSCRIPTIONAL REGULATOR RV0880"/>
    <property type="match status" value="1"/>
</dbReference>